<proteinExistence type="inferred from homology"/>
<evidence type="ECO:0000256" key="1">
    <source>
        <dbReference type="ARBA" id="ARBA00022679"/>
    </source>
</evidence>
<dbReference type="PRINTS" id="PR00102">
    <property type="entry name" value="OTCASE"/>
</dbReference>
<dbReference type="PANTHER" id="PTHR45753">
    <property type="entry name" value="ORNITHINE CARBAMOYLTRANSFERASE, MITOCHONDRIAL"/>
    <property type="match status" value="1"/>
</dbReference>
<dbReference type="NCBIfam" id="NF011379">
    <property type="entry name" value="PRK14804.1"/>
    <property type="match status" value="1"/>
</dbReference>
<keyword evidence="1 2" id="KW-0808">Transferase</keyword>
<evidence type="ECO:0000313" key="5">
    <source>
        <dbReference type="EMBL" id="PCI28096.1"/>
    </source>
</evidence>
<dbReference type="InterPro" id="IPR006131">
    <property type="entry name" value="Asp_carbamoyltransf_Asp/Orn-bd"/>
</dbReference>
<dbReference type="EC" id="2.1.3.3" evidence="5"/>
<gene>
    <name evidence="5" type="ORF">COB67_07115</name>
</gene>
<feature type="domain" description="Aspartate/ornithine carbamoyltransferase carbamoyl-P binding" evidence="4">
    <location>
        <begin position="7"/>
        <end position="143"/>
    </location>
</feature>
<dbReference type="EMBL" id="NVSR01000041">
    <property type="protein sequence ID" value="PCI28096.1"/>
    <property type="molecule type" value="Genomic_DNA"/>
</dbReference>
<dbReference type="PRINTS" id="PR00100">
    <property type="entry name" value="AOTCASE"/>
</dbReference>
<dbReference type="AlphaFoldDB" id="A0A2A4T3A2"/>
<organism evidence="5 6">
    <name type="scientific">SAR324 cluster bacterium</name>
    <dbReference type="NCBI Taxonomy" id="2024889"/>
    <lineage>
        <taxon>Bacteria</taxon>
        <taxon>Deltaproteobacteria</taxon>
        <taxon>SAR324 cluster</taxon>
    </lineage>
</organism>
<protein>
    <submittedName>
        <fullName evidence="5">Ornithine carbamoyltransferase</fullName>
        <ecNumber evidence="5">2.1.3.3</ecNumber>
    </submittedName>
</protein>
<dbReference type="Pfam" id="PF00185">
    <property type="entry name" value="OTCace"/>
    <property type="match status" value="1"/>
</dbReference>
<dbReference type="SUPFAM" id="SSF53671">
    <property type="entry name" value="Aspartate/ornithine carbamoyltransferase"/>
    <property type="match status" value="1"/>
</dbReference>
<dbReference type="Gene3D" id="3.40.50.1370">
    <property type="entry name" value="Aspartate/ornithine carbamoyltransferase"/>
    <property type="match status" value="2"/>
</dbReference>
<comment type="caution">
    <text evidence="5">The sequence shown here is derived from an EMBL/GenBank/DDBJ whole genome shotgun (WGS) entry which is preliminary data.</text>
</comment>
<comment type="similarity">
    <text evidence="2">Belongs to the aspartate/ornithine carbamoyltransferase superfamily.</text>
</comment>
<evidence type="ECO:0000313" key="6">
    <source>
        <dbReference type="Proteomes" id="UP000218113"/>
    </source>
</evidence>
<dbReference type="Proteomes" id="UP000218113">
    <property type="component" value="Unassembled WGS sequence"/>
</dbReference>
<dbReference type="InterPro" id="IPR006130">
    <property type="entry name" value="Asp/Orn_carbamoylTrfase"/>
</dbReference>
<evidence type="ECO:0000256" key="2">
    <source>
        <dbReference type="RuleBase" id="RU003634"/>
    </source>
</evidence>
<dbReference type="GO" id="GO:0004585">
    <property type="term" value="F:ornithine carbamoyltransferase activity"/>
    <property type="evidence" value="ECO:0007669"/>
    <property type="project" value="UniProtKB-EC"/>
</dbReference>
<sequence>MEKKAIKHLISWKDWADQDLRKILELARKVKLDPLRFQGHLTAKTLIMLFQKTSTRTRVSFEAGMTEMGGHAIFLDWHTTNFNLTEIGYESAYLSTNSHIMMARVKKHEELLELKEWATVPLINGCCNKYHPCQAMADMLTIYMDRGSMEGAKLTYLGVHNNVVNSLMATCAAFGVELTLVCPLTPEGAVDEEIKQKIVDKGLLVETLDQKAAVKDADYVYTDTWIDMEFFSNPDFKAMKEERIKLMLPYQINETLMKDSSAKIMHDMPIHPGYEIAAELVKHPNSIIFEQSSNRLPAQKAIMLTLLNEI</sequence>
<dbReference type="Pfam" id="PF02729">
    <property type="entry name" value="OTCace_N"/>
    <property type="match status" value="1"/>
</dbReference>
<dbReference type="GO" id="GO:0019240">
    <property type="term" value="P:citrulline biosynthetic process"/>
    <property type="evidence" value="ECO:0007669"/>
    <property type="project" value="TreeGrafter"/>
</dbReference>
<dbReference type="GO" id="GO:0016597">
    <property type="term" value="F:amino acid binding"/>
    <property type="evidence" value="ECO:0007669"/>
    <property type="project" value="InterPro"/>
</dbReference>
<dbReference type="InterPro" id="IPR036901">
    <property type="entry name" value="Asp/Orn_carbamoylTrfase_sf"/>
</dbReference>
<dbReference type="GO" id="GO:0042450">
    <property type="term" value="P:L-arginine biosynthetic process via ornithine"/>
    <property type="evidence" value="ECO:0007669"/>
    <property type="project" value="TreeGrafter"/>
</dbReference>
<dbReference type="PANTHER" id="PTHR45753:SF3">
    <property type="entry name" value="ORNITHINE TRANSCARBAMYLASE, MITOCHONDRIAL"/>
    <property type="match status" value="1"/>
</dbReference>
<dbReference type="InterPro" id="IPR002292">
    <property type="entry name" value="Orn/put_carbamltrans"/>
</dbReference>
<name>A0A2A4T3A2_9DELT</name>
<dbReference type="PROSITE" id="PS00097">
    <property type="entry name" value="CARBAMOYLTRANSFERASE"/>
    <property type="match status" value="1"/>
</dbReference>
<feature type="domain" description="Aspartate/ornithine carbamoyltransferase Asp/Orn-binding" evidence="3">
    <location>
        <begin position="151"/>
        <end position="305"/>
    </location>
</feature>
<evidence type="ECO:0000259" key="4">
    <source>
        <dbReference type="Pfam" id="PF02729"/>
    </source>
</evidence>
<reference evidence="6" key="1">
    <citation type="submission" date="2017-08" db="EMBL/GenBank/DDBJ databases">
        <title>A dynamic microbial community with high functional redundancy inhabits the cold, oxic subseafloor aquifer.</title>
        <authorList>
            <person name="Tully B.J."/>
            <person name="Wheat C.G."/>
            <person name="Glazer B.T."/>
            <person name="Huber J.A."/>
        </authorList>
    </citation>
    <scope>NUCLEOTIDE SEQUENCE [LARGE SCALE GENOMIC DNA]</scope>
</reference>
<dbReference type="InterPro" id="IPR006132">
    <property type="entry name" value="Asp/Orn_carbamoyltranf_P-bd"/>
</dbReference>
<accession>A0A2A4T3A2</accession>
<evidence type="ECO:0000259" key="3">
    <source>
        <dbReference type="Pfam" id="PF00185"/>
    </source>
</evidence>